<dbReference type="InterPro" id="IPR003591">
    <property type="entry name" value="Leu-rich_rpt_typical-subtyp"/>
</dbReference>
<organism evidence="11 12">
    <name type="scientific">Xenopus laevis</name>
    <name type="common">African clawed frog</name>
    <dbReference type="NCBI Taxonomy" id="8355"/>
    <lineage>
        <taxon>Eukaryota</taxon>
        <taxon>Metazoa</taxon>
        <taxon>Chordata</taxon>
        <taxon>Craniata</taxon>
        <taxon>Vertebrata</taxon>
        <taxon>Euteleostomi</taxon>
        <taxon>Amphibia</taxon>
        <taxon>Batrachia</taxon>
        <taxon>Anura</taxon>
        <taxon>Pipoidea</taxon>
        <taxon>Pipidae</taxon>
        <taxon>Xenopodinae</taxon>
        <taxon>Xenopus</taxon>
        <taxon>Xenopus</taxon>
    </lineage>
</organism>
<evidence type="ECO:0000256" key="6">
    <source>
        <dbReference type="ARBA" id="ARBA00022989"/>
    </source>
</evidence>
<evidence type="ECO:0000256" key="3">
    <source>
        <dbReference type="ARBA" id="ARBA00022692"/>
    </source>
</evidence>
<feature type="region of interest" description="Disordered" evidence="9">
    <location>
        <begin position="30"/>
        <end position="50"/>
    </location>
</feature>
<evidence type="ECO:0008006" key="13">
    <source>
        <dbReference type="Google" id="ProtNLM"/>
    </source>
</evidence>
<evidence type="ECO:0000313" key="12">
    <source>
        <dbReference type="Proteomes" id="UP000694892"/>
    </source>
</evidence>
<keyword evidence="7 10" id="KW-0472">Membrane</keyword>
<dbReference type="SMART" id="SM00369">
    <property type="entry name" value="LRR_TYP"/>
    <property type="match status" value="3"/>
</dbReference>
<dbReference type="SUPFAM" id="SSF52058">
    <property type="entry name" value="L domain-like"/>
    <property type="match status" value="1"/>
</dbReference>
<evidence type="ECO:0000256" key="7">
    <source>
        <dbReference type="ARBA" id="ARBA00023136"/>
    </source>
</evidence>
<evidence type="ECO:0000256" key="10">
    <source>
        <dbReference type="SAM" id="Phobius"/>
    </source>
</evidence>
<evidence type="ECO:0000256" key="5">
    <source>
        <dbReference type="ARBA" id="ARBA00022737"/>
    </source>
</evidence>
<keyword evidence="3 10" id="KW-0812">Transmembrane</keyword>
<keyword evidence="8" id="KW-0325">Glycoprotein</keyword>
<dbReference type="GO" id="GO:0005886">
    <property type="term" value="C:plasma membrane"/>
    <property type="evidence" value="ECO:0007669"/>
    <property type="project" value="TreeGrafter"/>
</dbReference>
<dbReference type="PANTHER" id="PTHR24365:SF541">
    <property type="entry name" value="PROTEIN TOLL-RELATED"/>
    <property type="match status" value="1"/>
</dbReference>
<accession>A0A974CZ20</accession>
<dbReference type="GO" id="GO:0038023">
    <property type="term" value="F:signaling receptor activity"/>
    <property type="evidence" value="ECO:0007669"/>
    <property type="project" value="TreeGrafter"/>
</dbReference>
<dbReference type="Proteomes" id="UP000694892">
    <property type="component" value="Chromosome 4S"/>
</dbReference>
<dbReference type="AlphaFoldDB" id="A0A974CZ20"/>
<sequence>MDLLLSPLPHHLLLAVPYIDCTGDVKATVQPSTTLSQGSPPPPPPPLSHPAPVPYPCSLLAAFAGFLERSTTWEGRAGDSPFSRGQGTTLPYSQCQIYRSTGGLFFSATITNDLGISTLQILVVTNLPDMSGHQCARTGFLWLLVVGTLAKGIADSSCNCIILESLSDWPDLDSEPCCLNLSLSVDTIDWNNFTTISNLQILDLSYSGIKQIKDLEEGRKLTNIEKLYINHNHLKELPDGFLSNAPNLRVLNLGYNQLGHLPTNFLLVSNNIEEIDLSYNNLTSFPPIIIRPSLSVLGFHNNSLECTCALYDQIEPTFHGNNGSRVLEDLICSSPRDVTGLQIINVQRNNICRSHSLTVVLICIPLLLVLGFMCWYVCCRRHKGSYSKTRRECSLATVDRNGAGNIGEYHHYESRQQFIKDRREIDVNQLNDPILLKPSAALLGSSRDLYEEVEIKLGISSESLVEGEGHINRDGQGLMLAVEGEDDIDIKAGDELEVETVSVTEVMKDSTDREKLYLNQATDYYSLVPGIELEDSDHCEYESVDLS</sequence>
<protein>
    <recommendedName>
        <fullName evidence="13">LRRCT domain-containing protein</fullName>
    </recommendedName>
</protein>
<dbReference type="PANTHER" id="PTHR24365">
    <property type="entry name" value="TOLL-LIKE RECEPTOR"/>
    <property type="match status" value="1"/>
</dbReference>
<evidence type="ECO:0000256" key="4">
    <source>
        <dbReference type="ARBA" id="ARBA00022729"/>
    </source>
</evidence>
<evidence type="ECO:0000256" key="8">
    <source>
        <dbReference type="ARBA" id="ARBA00023180"/>
    </source>
</evidence>
<dbReference type="Gene3D" id="3.80.10.10">
    <property type="entry name" value="Ribonuclease Inhibitor"/>
    <property type="match status" value="1"/>
</dbReference>
<dbReference type="GO" id="GO:0007165">
    <property type="term" value="P:signal transduction"/>
    <property type="evidence" value="ECO:0007669"/>
    <property type="project" value="TreeGrafter"/>
</dbReference>
<evidence type="ECO:0000256" key="1">
    <source>
        <dbReference type="ARBA" id="ARBA00004167"/>
    </source>
</evidence>
<keyword evidence="4" id="KW-0732">Signal</keyword>
<feature type="transmembrane region" description="Helical" evidence="10">
    <location>
        <begin position="357"/>
        <end position="378"/>
    </location>
</feature>
<name>A0A974CZ20_XENLA</name>
<evidence type="ECO:0000256" key="2">
    <source>
        <dbReference type="ARBA" id="ARBA00022614"/>
    </source>
</evidence>
<gene>
    <name evidence="11" type="ORF">XELAEV_18025204mg</name>
</gene>
<evidence type="ECO:0000313" key="11">
    <source>
        <dbReference type="EMBL" id="OCT82674.1"/>
    </source>
</evidence>
<dbReference type="EMBL" id="CM004473">
    <property type="protein sequence ID" value="OCT82674.1"/>
    <property type="molecule type" value="Genomic_DNA"/>
</dbReference>
<keyword evidence="2" id="KW-0433">Leucine-rich repeat</keyword>
<feature type="compositionally biased region" description="Pro residues" evidence="9">
    <location>
        <begin position="39"/>
        <end position="50"/>
    </location>
</feature>
<reference evidence="12" key="1">
    <citation type="journal article" date="2016" name="Nature">
        <title>Genome evolution in the allotetraploid frog Xenopus laevis.</title>
        <authorList>
            <person name="Session A.M."/>
            <person name="Uno Y."/>
            <person name="Kwon T."/>
            <person name="Chapman J.A."/>
            <person name="Toyoda A."/>
            <person name="Takahashi S."/>
            <person name="Fukui A."/>
            <person name="Hikosaka A."/>
            <person name="Suzuki A."/>
            <person name="Kondo M."/>
            <person name="van Heeringen S.J."/>
            <person name="Quigley I."/>
            <person name="Heinz S."/>
            <person name="Ogino H."/>
            <person name="Ochi H."/>
            <person name="Hellsten U."/>
            <person name="Lyons J.B."/>
            <person name="Simakov O."/>
            <person name="Putnam N."/>
            <person name="Stites J."/>
            <person name="Kuroki Y."/>
            <person name="Tanaka T."/>
            <person name="Michiue T."/>
            <person name="Watanabe M."/>
            <person name="Bogdanovic O."/>
            <person name="Lister R."/>
            <person name="Georgiou G."/>
            <person name="Paranjpe S.S."/>
            <person name="van Kruijsbergen I."/>
            <person name="Shu S."/>
            <person name="Carlson J."/>
            <person name="Kinoshita T."/>
            <person name="Ohta Y."/>
            <person name="Mawaribuchi S."/>
            <person name="Jenkins J."/>
            <person name="Grimwood J."/>
            <person name="Schmutz J."/>
            <person name="Mitros T."/>
            <person name="Mozaffari S.V."/>
            <person name="Suzuki Y."/>
            <person name="Haramoto Y."/>
            <person name="Yamamoto T.S."/>
            <person name="Takagi C."/>
            <person name="Heald R."/>
            <person name="Miller K."/>
            <person name="Haudenschild C."/>
            <person name="Kitzman J."/>
            <person name="Nakayama T."/>
            <person name="Izutsu Y."/>
            <person name="Robert J."/>
            <person name="Fortriede J."/>
            <person name="Burns K."/>
            <person name="Lotay V."/>
            <person name="Karimi K."/>
            <person name="Yasuoka Y."/>
            <person name="Dichmann D.S."/>
            <person name="Flajnik M.F."/>
            <person name="Houston D.W."/>
            <person name="Shendure J."/>
            <person name="DuPasquier L."/>
            <person name="Vize P.D."/>
            <person name="Zorn A.M."/>
            <person name="Ito M."/>
            <person name="Marcotte E.M."/>
            <person name="Wallingford J.B."/>
            <person name="Ito Y."/>
            <person name="Asashima M."/>
            <person name="Ueno N."/>
            <person name="Matsuda Y."/>
            <person name="Veenstra G.J."/>
            <person name="Fujiyama A."/>
            <person name="Harland R.M."/>
            <person name="Taira M."/>
            <person name="Rokhsar D.S."/>
        </authorList>
    </citation>
    <scope>NUCLEOTIDE SEQUENCE [LARGE SCALE GENOMIC DNA]</scope>
    <source>
        <strain evidence="12">J</strain>
    </source>
</reference>
<proteinExistence type="predicted"/>
<comment type="subcellular location">
    <subcellularLocation>
        <location evidence="1">Membrane</location>
        <topology evidence="1">Single-pass membrane protein</topology>
    </subcellularLocation>
</comment>
<dbReference type="InterPro" id="IPR032675">
    <property type="entry name" value="LRR_dom_sf"/>
</dbReference>
<evidence type="ECO:0000256" key="9">
    <source>
        <dbReference type="SAM" id="MobiDB-lite"/>
    </source>
</evidence>
<dbReference type="PROSITE" id="PS51450">
    <property type="entry name" value="LRR"/>
    <property type="match status" value="3"/>
</dbReference>
<keyword evidence="5" id="KW-0677">Repeat</keyword>
<dbReference type="OMA" id="CNITHIE"/>
<dbReference type="SMART" id="SM00364">
    <property type="entry name" value="LRR_BAC"/>
    <property type="match status" value="3"/>
</dbReference>
<dbReference type="Pfam" id="PF13855">
    <property type="entry name" value="LRR_8"/>
    <property type="match status" value="1"/>
</dbReference>
<dbReference type="InterPro" id="IPR001611">
    <property type="entry name" value="Leu-rich_rpt"/>
</dbReference>
<keyword evidence="6 10" id="KW-1133">Transmembrane helix</keyword>